<gene>
    <name evidence="1" type="ORF">CVT24_012825</name>
</gene>
<dbReference type="AlphaFoldDB" id="A0A409YJS7"/>
<reference evidence="1 2" key="1">
    <citation type="journal article" date="2018" name="Evol. Lett.">
        <title>Horizontal gene cluster transfer increased hallucinogenic mushroom diversity.</title>
        <authorList>
            <person name="Reynolds H.T."/>
            <person name="Vijayakumar V."/>
            <person name="Gluck-Thaler E."/>
            <person name="Korotkin H.B."/>
            <person name="Matheny P.B."/>
            <person name="Slot J.C."/>
        </authorList>
    </citation>
    <scope>NUCLEOTIDE SEQUENCE [LARGE SCALE GENOMIC DNA]</scope>
    <source>
        <strain evidence="1 2">2629</strain>
    </source>
</reference>
<keyword evidence="2" id="KW-1185">Reference proteome</keyword>
<protein>
    <submittedName>
        <fullName evidence="1">Uncharacterized protein</fullName>
    </submittedName>
</protein>
<sequence length="169" mass="19504">MESIEFPNRDVMMLYVLPSTTLEVGLPAPAAFENTSQTWYLFHEPSLPTIAKFCQSHLYLKEERLPKRLTQNIFPSIILRMLYSPLSIYDETTRKLSTPTLQVTVRSLRWRKRRGQYVARFGTHSQPNLMVDVGKLLVHSGVVHPQKEKPVIISVWASRRELPNGLESI</sequence>
<comment type="caution">
    <text evidence="1">The sequence shown here is derived from an EMBL/GenBank/DDBJ whole genome shotgun (WGS) entry which is preliminary data.</text>
</comment>
<organism evidence="1 2">
    <name type="scientific">Panaeolus cyanescens</name>
    <dbReference type="NCBI Taxonomy" id="181874"/>
    <lineage>
        <taxon>Eukaryota</taxon>
        <taxon>Fungi</taxon>
        <taxon>Dikarya</taxon>
        <taxon>Basidiomycota</taxon>
        <taxon>Agaricomycotina</taxon>
        <taxon>Agaricomycetes</taxon>
        <taxon>Agaricomycetidae</taxon>
        <taxon>Agaricales</taxon>
        <taxon>Agaricineae</taxon>
        <taxon>Galeropsidaceae</taxon>
        <taxon>Panaeolus</taxon>
    </lineage>
</organism>
<dbReference type="Proteomes" id="UP000284842">
    <property type="component" value="Unassembled WGS sequence"/>
</dbReference>
<dbReference type="InParanoid" id="A0A409YJS7"/>
<evidence type="ECO:0000313" key="1">
    <source>
        <dbReference type="EMBL" id="PPR03248.1"/>
    </source>
</evidence>
<evidence type="ECO:0000313" key="2">
    <source>
        <dbReference type="Proteomes" id="UP000284842"/>
    </source>
</evidence>
<dbReference type="EMBL" id="NHTK01001087">
    <property type="protein sequence ID" value="PPR03248.1"/>
    <property type="molecule type" value="Genomic_DNA"/>
</dbReference>
<proteinExistence type="predicted"/>
<accession>A0A409YJS7</accession>
<name>A0A409YJS7_9AGAR</name>
<dbReference type="OrthoDB" id="10450675at2759"/>